<sequence>MSIAATTARQVTIATGKSKDRTPLSLAFLIALWFSMFFGVVVLLALIINTAIDGSGRFDRELLINYVSVVRPEATGFRAGILGSLWLMAFTALMAVPLGIAAALYLEEFADPATRWNRFVEVNLQNLAAVPAIVYGLLAVAIMALLGFRDTGIVLGGALALALLILPVIIITTREAVRAVPREIREGSLALGATVWQTTWRQTLPSAIPGIATGTILGLSRAIGEAAPLVVVGLAGSLLFDPEGVMSSVTALPMQIYSLTSNSREALREAASAAIIVLLAMVLGLNALAILIRNKFQRSW</sequence>
<feature type="transmembrane region" description="Helical" evidence="8">
    <location>
        <begin position="127"/>
        <end position="146"/>
    </location>
</feature>
<gene>
    <name evidence="10" type="ORF">UFOPK3662_02485</name>
</gene>
<dbReference type="EMBL" id="CAFBMW010000021">
    <property type="protein sequence ID" value="CAB4950047.1"/>
    <property type="molecule type" value="Genomic_DNA"/>
</dbReference>
<dbReference type="SUPFAM" id="SSF161098">
    <property type="entry name" value="MetI-like"/>
    <property type="match status" value="1"/>
</dbReference>
<feature type="transmembrane region" description="Helical" evidence="8">
    <location>
        <begin position="270"/>
        <end position="292"/>
    </location>
</feature>
<feature type="transmembrane region" description="Helical" evidence="8">
    <location>
        <begin position="222"/>
        <end position="240"/>
    </location>
</feature>
<dbReference type="InterPro" id="IPR035906">
    <property type="entry name" value="MetI-like_sf"/>
</dbReference>
<keyword evidence="4" id="KW-1003">Cell membrane</keyword>
<keyword evidence="3" id="KW-0813">Transport</keyword>
<dbReference type="GO" id="GO:0035435">
    <property type="term" value="P:phosphate ion transmembrane transport"/>
    <property type="evidence" value="ECO:0007669"/>
    <property type="project" value="InterPro"/>
</dbReference>
<dbReference type="InterPro" id="IPR000515">
    <property type="entry name" value="MetI-like"/>
</dbReference>
<organism evidence="10">
    <name type="scientific">freshwater metagenome</name>
    <dbReference type="NCBI Taxonomy" id="449393"/>
    <lineage>
        <taxon>unclassified sequences</taxon>
        <taxon>metagenomes</taxon>
        <taxon>ecological metagenomes</taxon>
    </lineage>
</organism>
<dbReference type="GO" id="GO:0005886">
    <property type="term" value="C:plasma membrane"/>
    <property type="evidence" value="ECO:0007669"/>
    <property type="project" value="UniProtKB-SubCell"/>
</dbReference>
<comment type="similarity">
    <text evidence="2">Belongs to the binding-protein-dependent transport system permease family. CysTW subfamily.</text>
</comment>
<evidence type="ECO:0000256" key="1">
    <source>
        <dbReference type="ARBA" id="ARBA00004651"/>
    </source>
</evidence>
<comment type="subcellular location">
    <subcellularLocation>
        <location evidence="1">Cell membrane</location>
        <topology evidence="1">Multi-pass membrane protein</topology>
    </subcellularLocation>
</comment>
<evidence type="ECO:0000256" key="7">
    <source>
        <dbReference type="ARBA" id="ARBA00023136"/>
    </source>
</evidence>
<keyword evidence="6 8" id="KW-1133">Transmembrane helix</keyword>
<evidence type="ECO:0000256" key="8">
    <source>
        <dbReference type="SAM" id="Phobius"/>
    </source>
</evidence>
<feature type="domain" description="ABC transmembrane type-1" evidence="9">
    <location>
        <begin position="81"/>
        <end position="289"/>
    </location>
</feature>
<evidence type="ECO:0000256" key="6">
    <source>
        <dbReference type="ARBA" id="ARBA00022989"/>
    </source>
</evidence>
<dbReference type="PROSITE" id="PS50928">
    <property type="entry name" value="ABC_TM1"/>
    <property type="match status" value="1"/>
</dbReference>
<dbReference type="InterPro" id="IPR005672">
    <property type="entry name" value="Phosphate_PstA"/>
</dbReference>
<dbReference type="PANTHER" id="PTHR43470">
    <property type="entry name" value="PHOSPHATE TRANSPORT SYSTEM PERMEASE PROTEIN PSTA-RELATED"/>
    <property type="match status" value="1"/>
</dbReference>
<dbReference type="GO" id="GO:0005315">
    <property type="term" value="F:phosphate transmembrane transporter activity"/>
    <property type="evidence" value="ECO:0007669"/>
    <property type="project" value="InterPro"/>
</dbReference>
<reference evidence="10" key="1">
    <citation type="submission" date="2020-05" db="EMBL/GenBank/DDBJ databases">
        <authorList>
            <person name="Chiriac C."/>
            <person name="Salcher M."/>
            <person name="Ghai R."/>
            <person name="Kavagutti S V."/>
        </authorList>
    </citation>
    <scope>NUCLEOTIDE SEQUENCE</scope>
</reference>
<evidence type="ECO:0000256" key="4">
    <source>
        <dbReference type="ARBA" id="ARBA00022475"/>
    </source>
</evidence>
<evidence type="ECO:0000256" key="5">
    <source>
        <dbReference type="ARBA" id="ARBA00022692"/>
    </source>
</evidence>
<proteinExistence type="inferred from homology"/>
<feature type="transmembrane region" description="Helical" evidence="8">
    <location>
        <begin position="26"/>
        <end position="52"/>
    </location>
</feature>
<dbReference type="Gene3D" id="1.10.3720.10">
    <property type="entry name" value="MetI-like"/>
    <property type="match status" value="1"/>
</dbReference>
<dbReference type="Pfam" id="PF00528">
    <property type="entry name" value="BPD_transp_1"/>
    <property type="match status" value="1"/>
</dbReference>
<dbReference type="AlphaFoldDB" id="A0A6J7K449"/>
<evidence type="ECO:0000256" key="2">
    <source>
        <dbReference type="ARBA" id="ARBA00007069"/>
    </source>
</evidence>
<feature type="transmembrane region" description="Helical" evidence="8">
    <location>
        <begin position="152"/>
        <end position="172"/>
    </location>
</feature>
<keyword evidence="7 8" id="KW-0472">Membrane</keyword>
<evidence type="ECO:0000313" key="10">
    <source>
        <dbReference type="EMBL" id="CAB4950047.1"/>
    </source>
</evidence>
<keyword evidence="5 8" id="KW-0812">Transmembrane</keyword>
<dbReference type="CDD" id="cd06261">
    <property type="entry name" value="TM_PBP2"/>
    <property type="match status" value="1"/>
</dbReference>
<accession>A0A6J7K449</accession>
<name>A0A6J7K449_9ZZZZ</name>
<protein>
    <submittedName>
        <fullName evidence="10">Unannotated protein</fullName>
    </submittedName>
</protein>
<evidence type="ECO:0000256" key="3">
    <source>
        <dbReference type="ARBA" id="ARBA00022448"/>
    </source>
</evidence>
<feature type="transmembrane region" description="Helical" evidence="8">
    <location>
        <begin position="85"/>
        <end position="106"/>
    </location>
</feature>
<evidence type="ECO:0000259" key="9">
    <source>
        <dbReference type="PROSITE" id="PS50928"/>
    </source>
</evidence>
<dbReference type="NCBIfam" id="TIGR00974">
    <property type="entry name" value="3a0107s02c"/>
    <property type="match status" value="1"/>
</dbReference>